<dbReference type="EMBL" id="MU277232">
    <property type="protein sequence ID" value="KAI0058713.1"/>
    <property type="molecule type" value="Genomic_DNA"/>
</dbReference>
<accession>A0ACB8SR58</accession>
<evidence type="ECO:0000313" key="1">
    <source>
        <dbReference type="EMBL" id="KAI0058713.1"/>
    </source>
</evidence>
<name>A0ACB8SR58_9AGAM</name>
<keyword evidence="2" id="KW-1185">Reference proteome</keyword>
<reference evidence="1" key="1">
    <citation type="submission" date="2021-03" db="EMBL/GenBank/DDBJ databases">
        <authorList>
            <consortium name="DOE Joint Genome Institute"/>
            <person name="Ahrendt S."/>
            <person name="Looney B.P."/>
            <person name="Miyauchi S."/>
            <person name="Morin E."/>
            <person name="Drula E."/>
            <person name="Courty P.E."/>
            <person name="Chicoki N."/>
            <person name="Fauchery L."/>
            <person name="Kohler A."/>
            <person name="Kuo A."/>
            <person name="Labutti K."/>
            <person name="Pangilinan J."/>
            <person name="Lipzen A."/>
            <person name="Riley R."/>
            <person name="Andreopoulos W."/>
            <person name="He G."/>
            <person name="Johnson J."/>
            <person name="Barry K.W."/>
            <person name="Grigoriev I.V."/>
            <person name="Nagy L."/>
            <person name="Hibbett D."/>
            <person name="Henrissat B."/>
            <person name="Matheny P.B."/>
            <person name="Labbe J."/>
            <person name="Martin F."/>
        </authorList>
    </citation>
    <scope>NUCLEOTIDE SEQUENCE</scope>
    <source>
        <strain evidence="1">HHB10654</strain>
    </source>
</reference>
<dbReference type="Proteomes" id="UP000814140">
    <property type="component" value="Unassembled WGS sequence"/>
</dbReference>
<gene>
    <name evidence="1" type="ORF">BV25DRAFT_1191727</name>
</gene>
<evidence type="ECO:0000313" key="2">
    <source>
        <dbReference type="Proteomes" id="UP000814140"/>
    </source>
</evidence>
<organism evidence="1 2">
    <name type="scientific">Artomyces pyxidatus</name>
    <dbReference type="NCBI Taxonomy" id="48021"/>
    <lineage>
        <taxon>Eukaryota</taxon>
        <taxon>Fungi</taxon>
        <taxon>Dikarya</taxon>
        <taxon>Basidiomycota</taxon>
        <taxon>Agaricomycotina</taxon>
        <taxon>Agaricomycetes</taxon>
        <taxon>Russulales</taxon>
        <taxon>Auriscalpiaceae</taxon>
        <taxon>Artomyces</taxon>
    </lineage>
</organism>
<protein>
    <submittedName>
        <fullName evidence="1">Uncharacterized protein</fullName>
    </submittedName>
</protein>
<sequence length="194" mass="21770">MTEISTMHTHRWIRGSISRRRRRATRTRTRTCVPPRRDAFPEHVVFVSRSARDRAFSTLVPSQPSARASVAAPGRSIDTCADPCGLVIIVQPLTTRSRTRGERDEACRGHAAWHVVRSEMSLSRPCWLSTLGAVAGGRAGDEPFGAGPALRRCERCLSMTRMPRNTRTKIQHRPAHSMTAGWLNLIRTNGFFLR</sequence>
<proteinExistence type="predicted"/>
<comment type="caution">
    <text evidence="1">The sequence shown here is derived from an EMBL/GenBank/DDBJ whole genome shotgun (WGS) entry which is preliminary data.</text>
</comment>
<reference evidence="1" key="2">
    <citation type="journal article" date="2022" name="New Phytol.">
        <title>Evolutionary transition to the ectomycorrhizal habit in the genomes of a hyperdiverse lineage of mushroom-forming fungi.</title>
        <authorList>
            <person name="Looney B."/>
            <person name="Miyauchi S."/>
            <person name="Morin E."/>
            <person name="Drula E."/>
            <person name="Courty P.E."/>
            <person name="Kohler A."/>
            <person name="Kuo A."/>
            <person name="LaButti K."/>
            <person name="Pangilinan J."/>
            <person name="Lipzen A."/>
            <person name="Riley R."/>
            <person name="Andreopoulos W."/>
            <person name="He G."/>
            <person name="Johnson J."/>
            <person name="Nolan M."/>
            <person name="Tritt A."/>
            <person name="Barry K.W."/>
            <person name="Grigoriev I.V."/>
            <person name="Nagy L.G."/>
            <person name="Hibbett D."/>
            <person name="Henrissat B."/>
            <person name="Matheny P.B."/>
            <person name="Labbe J."/>
            <person name="Martin F.M."/>
        </authorList>
    </citation>
    <scope>NUCLEOTIDE SEQUENCE</scope>
    <source>
        <strain evidence="1">HHB10654</strain>
    </source>
</reference>